<evidence type="ECO:0000313" key="3">
    <source>
        <dbReference type="Proteomes" id="UP001519460"/>
    </source>
</evidence>
<comment type="caution">
    <text evidence="2">The sequence shown here is derived from an EMBL/GenBank/DDBJ whole genome shotgun (WGS) entry which is preliminary data.</text>
</comment>
<reference evidence="2 3" key="1">
    <citation type="journal article" date="2023" name="Sci. Data">
        <title>Genome assembly of the Korean intertidal mud-creeper Batillaria attramentaria.</title>
        <authorList>
            <person name="Patra A.K."/>
            <person name="Ho P.T."/>
            <person name="Jun S."/>
            <person name="Lee S.J."/>
            <person name="Kim Y."/>
            <person name="Won Y.J."/>
        </authorList>
    </citation>
    <scope>NUCLEOTIDE SEQUENCE [LARGE SCALE GENOMIC DNA]</scope>
    <source>
        <strain evidence="2">Wonlab-2016</strain>
    </source>
</reference>
<keyword evidence="3" id="KW-1185">Reference proteome</keyword>
<feature type="region of interest" description="Disordered" evidence="1">
    <location>
        <begin position="62"/>
        <end position="85"/>
    </location>
</feature>
<gene>
    <name evidence="2" type="ORF">BaRGS_00030799</name>
</gene>
<evidence type="ECO:0000313" key="2">
    <source>
        <dbReference type="EMBL" id="KAK7477970.1"/>
    </source>
</evidence>
<evidence type="ECO:0000256" key="1">
    <source>
        <dbReference type="SAM" id="MobiDB-lite"/>
    </source>
</evidence>
<proteinExistence type="predicted"/>
<sequence length="85" mass="8989">MVTVLAAEEEGDEDKLATPVAAAGGCAQPSANSVRHSFVNPWVGIVLGQDFWLRLHAAGQDRGKEQCGQVTTERLENEGGKKALA</sequence>
<name>A0ABD0JTK2_9CAEN</name>
<feature type="compositionally biased region" description="Basic and acidic residues" evidence="1">
    <location>
        <begin position="73"/>
        <end position="85"/>
    </location>
</feature>
<protein>
    <submittedName>
        <fullName evidence="2">Uncharacterized protein</fullName>
    </submittedName>
</protein>
<accession>A0ABD0JTK2</accession>
<organism evidence="2 3">
    <name type="scientific">Batillaria attramentaria</name>
    <dbReference type="NCBI Taxonomy" id="370345"/>
    <lineage>
        <taxon>Eukaryota</taxon>
        <taxon>Metazoa</taxon>
        <taxon>Spiralia</taxon>
        <taxon>Lophotrochozoa</taxon>
        <taxon>Mollusca</taxon>
        <taxon>Gastropoda</taxon>
        <taxon>Caenogastropoda</taxon>
        <taxon>Sorbeoconcha</taxon>
        <taxon>Cerithioidea</taxon>
        <taxon>Batillariidae</taxon>
        <taxon>Batillaria</taxon>
    </lineage>
</organism>
<dbReference type="Proteomes" id="UP001519460">
    <property type="component" value="Unassembled WGS sequence"/>
</dbReference>
<dbReference type="EMBL" id="JACVVK020000337">
    <property type="protein sequence ID" value="KAK7477970.1"/>
    <property type="molecule type" value="Genomic_DNA"/>
</dbReference>
<dbReference type="AlphaFoldDB" id="A0ABD0JTK2"/>